<feature type="region of interest" description="Disordered" evidence="1">
    <location>
        <begin position="275"/>
        <end position="302"/>
    </location>
</feature>
<keyword evidence="3" id="KW-1185">Reference proteome</keyword>
<feature type="compositionally biased region" description="Low complexity" evidence="1">
    <location>
        <begin position="80"/>
        <end position="96"/>
    </location>
</feature>
<feature type="compositionally biased region" description="Basic residues" evidence="1">
    <location>
        <begin position="214"/>
        <end position="223"/>
    </location>
</feature>
<accession>A0A6A5WXM6</accession>
<feature type="region of interest" description="Disordered" evidence="1">
    <location>
        <begin position="192"/>
        <end position="228"/>
    </location>
</feature>
<evidence type="ECO:0000256" key="1">
    <source>
        <dbReference type="SAM" id="MobiDB-lite"/>
    </source>
</evidence>
<protein>
    <submittedName>
        <fullName evidence="2">Uncharacterized protein</fullName>
    </submittedName>
</protein>
<evidence type="ECO:0000313" key="3">
    <source>
        <dbReference type="Proteomes" id="UP000799779"/>
    </source>
</evidence>
<feature type="region of interest" description="Disordered" evidence="1">
    <location>
        <begin position="80"/>
        <end position="102"/>
    </location>
</feature>
<evidence type="ECO:0000313" key="2">
    <source>
        <dbReference type="EMBL" id="KAF2006490.1"/>
    </source>
</evidence>
<dbReference type="Proteomes" id="UP000799779">
    <property type="component" value="Unassembled WGS sequence"/>
</dbReference>
<name>A0A6A5WXM6_9PLEO</name>
<proteinExistence type="predicted"/>
<dbReference type="EMBL" id="ML977559">
    <property type="protein sequence ID" value="KAF2006490.1"/>
    <property type="molecule type" value="Genomic_DNA"/>
</dbReference>
<sequence>MRGARVRGFQASARPPTQHVFQAPATSLTARPPHQLPPQLPLPATHPVRAPDNVCICRRGTRNEVPQSLIRDIAAAAASASHTSTSTHSSPRSPAAICTPLGLSRPSQPSAALCRPLHLRGDTHQLLDLLSRPPGCASSRRGGFPSRRLSRRCSPHSCHVPPFFIRRRGCRPHQPVAGPRRRAIWRVFAPPASRPPRLGVTPPPPRPPATPRPPARRRRRPRQHVNVMGPRATHPLLLQPIWLLKWLWRRSTGWAAHGVLCAVVPAGLQVCGKGGRGLSGEDRNAPPGTPNKPLRQRRAAVH</sequence>
<feature type="compositionally biased region" description="Pro residues" evidence="1">
    <location>
        <begin position="201"/>
        <end position="213"/>
    </location>
</feature>
<dbReference type="AlphaFoldDB" id="A0A6A5WXM6"/>
<reference evidence="2" key="1">
    <citation type="journal article" date="2020" name="Stud. Mycol.">
        <title>101 Dothideomycetes genomes: a test case for predicting lifestyles and emergence of pathogens.</title>
        <authorList>
            <person name="Haridas S."/>
            <person name="Albert R."/>
            <person name="Binder M."/>
            <person name="Bloem J."/>
            <person name="Labutti K."/>
            <person name="Salamov A."/>
            <person name="Andreopoulos B."/>
            <person name="Baker S."/>
            <person name="Barry K."/>
            <person name="Bills G."/>
            <person name="Bluhm B."/>
            <person name="Cannon C."/>
            <person name="Castanera R."/>
            <person name="Culley D."/>
            <person name="Daum C."/>
            <person name="Ezra D."/>
            <person name="Gonzalez J."/>
            <person name="Henrissat B."/>
            <person name="Kuo A."/>
            <person name="Liang C."/>
            <person name="Lipzen A."/>
            <person name="Lutzoni F."/>
            <person name="Magnuson J."/>
            <person name="Mondo S."/>
            <person name="Nolan M."/>
            <person name="Ohm R."/>
            <person name="Pangilinan J."/>
            <person name="Park H.-J."/>
            <person name="Ramirez L."/>
            <person name="Alfaro M."/>
            <person name="Sun H."/>
            <person name="Tritt A."/>
            <person name="Yoshinaga Y."/>
            <person name="Zwiers L.-H."/>
            <person name="Turgeon B."/>
            <person name="Goodwin S."/>
            <person name="Spatafora J."/>
            <person name="Crous P."/>
            <person name="Grigoriev I."/>
        </authorList>
    </citation>
    <scope>NUCLEOTIDE SEQUENCE</scope>
    <source>
        <strain evidence="2">CBS 123094</strain>
    </source>
</reference>
<gene>
    <name evidence="2" type="ORF">P154DRAFT_218350</name>
</gene>
<organism evidence="2 3">
    <name type="scientific">Amniculicola lignicola CBS 123094</name>
    <dbReference type="NCBI Taxonomy" id="1392246"/>
    <lineage>
        <taxon>Eukaryota</taxon>
        <taxon>Fungi</taxon>
        <taxon>Dikarya</taxon>
        <taxon>Ascomycota</taxon>
        <taxon>Pezizomycotina</taxon>
        <taxon>Dothideomycetes</taxon>
        <taxon>Pleosporomycetidae</taxon>
        <taxon>Pleosporales</taxon>
        <taxon>Amniculicolaceae</taxon>
        <taxon>Amniculicola</taxon>
    </lineage>
</organism>